<dbReference type="EMBL" id="FNGP01000005">
    <property type="protein sequence ID" value="SDL73206.1"/>
    <property type="molecule type" value="Genomic_DNA"/>
</dbReference>
<name>A0A1G9MG04_9ACTN</name>
<proteinExistence type="predicted"/>
<accession>A0A1G9MG04</accession>
<gene>
    <name evidence="2" type="ORF">SAMN04488242_2612</name>
</gene>
<protein>
    <submittedName>
        <fullName evidence="2">Putative sensory transduction regulator</fullName>
    </submittedName>
</protein>
<dbReference type="InterPro" id="IPR019660">
    <property type="entry name" value="Put_sensory_transdc_reg_YbjN"/>
</dbReference>
<feature type="region of interest" description="Disordered" evidence="1">
    <location>
        <begin position="158"/>
        <end position="186"/>
    </location>
</feature>
<reference evidence="2 3" key="1">
    <citation type="submission" date="2016-10" db="EMBL/GenBank/DDBJ databases">
        <authorList>
            <person name="de Groot N.N."/>
        </authorList>
    </citation>
    <scope>NUCLEOTIDE SEQUENCE [LARGE SCALE GENOMIC DNA]</scope>
    <source>
        <strain evidence="2 3">CGMCC 1.9159</strain>
    </source>
</reference>
<dbReference type="AlphaFoldDB" id="A0A1G9MG04"/>
<organism evidence="2 3">
    <name type="scientific">Tessaracoccus oleiagri</name>
    <dbReference type="NCBI Taxonomy" id="686624"/>
    <lineage>
        <taxon>Bacteria</taxon>
        <taxon>Bacillati</taxon>
        <taxon>Actinomycetota</taxon>
        <taxon>Actinomycetes</taxon>
        <taxon>Propionibacteriales</taxon>
        <taxon>Propionibacteriaceae</taxon>
        <taxon>Tessaracoccus</taxon>
    </lineage>
</organism>
<evidence type="ECO:0000313" key="2">
    <source>
        <dbReference type="EMBL" id="SDL73206.1"/>
    </source>
</evidence>
<evidence type="ECO:0000256" key="1">
    <source>
        <dbReference type="SAM" id="MobiDB-lite"/>
    </source>
</evidence>
<dbReference type="STRING" id="686624.SAMN04488242_2612"/>
<dbReference type="OrthoDB" id="3256964at2"/>
<evidence type="ECO:0000313" key="3">
    <source>
        <dbReference type="Proteomes" id="UP000199475"/>
    </source>
</evidence>
<keyword evidence="3" id="KW-1185">Reference proteome</keyword>
<sequence>MPIFGDTDDLQGADAATLGPITARRVEAALEALEVNYGEDPDGDLVAGFEGNPCWFRVSGPDNDPIAFSFNARWKAWLAPEQLGEALAAVNEWNVSQPFPRALCVQDESGELILGADYTTDHEFGVTDQQLRNDVTIAITTAINFFEYLAERFPGAVEASEEAMRDGEQDASEASAPADADEPRTS</sequence>
<dbReference type="Pfam" id="PF10722">
    <property type="entry name" value="YbjN"/>
    <property type="match status" value="1"/>
</dbReference>
<dbReference type="Proteomes" id="UP000199475">
    <property type="component" value="Unassembled WGS sequence"/>
</dbReference>
<dbReference type="RefSeq" id="WP_093252989.1">
    <property type="nucleotide sequence ID" value="NZ_FNGP01000005.1"/>
</dbReference>